<evidence type="ECO:0000313" key="2">
    <source>
        <dbReference type="Proteomes" id="UP000831785"/>
    </source>
</evidence>
<protein>
    <recommendedName>
        <fullName evidence="3">DUF4435 domain-containing protein</fullName>
    </recommendedName>
</protein>
<keyword evidence="2" id="KW-1185">Reference proteome</keyword>
<accession>A0ABY4F9I8</accession>
<dbReference type="EMBL" id="CP095049">
    <property type="protein sequence ID" value="UOQ53090.1"/>
    <property type="molecule type" value="Genomic_DNA"/>
</dbReference>
<evidence type="ECO:0000313" key="1">
    <source>
        <dbReference type="EMBL" id="UOQ53090.1"/>
    </source>
</evidence>
<reference evidence="1 2" key="1">
    <citation type="submission" date="2022-04" db="EMBL/GenBank/DDBJ databases">
        <title>Hymenobacter sp. isolated from the air.</title>
        <authorList>
            <person name="Won M."/>
            <person name="Lee C.-M."/>
            <person name="Woen H.-Y."/>
            <person name="Kwon S.-W."/>
        </authorList>
    </citation>
    <scope>NUCLEOTIDE SEQUENCE [LARGE SCALE GENOMIC DNA]</scope>
    <source>
        <strain evidence="2">5116 S-27</strain>
    </source>
</reference>
<sequence length="308" mass="35090">MTSKKANTSSENQEAEPKTEKLGHCGVIIPISDTAGYVSGHWQQVLNLVKKAANESNFTCEIVSDNSFSNVMHANIITNIFSNDIVICDVSSFNSNVMLELGLRLASKKPLIIIYDGEGNYPFDMNQLFYEKYDKGLRYYDTEDFINRLSKRITNTYLSTLPESPTKYKPYLDYFSDIQIEPADINRQTVGLTEAIELLTKQVNNSIALTQNNSSIKAATSIPNSDNIIGTPIEVKNFVRNLVSQRAILSWAQYTNVRPIIYQHVISRFNWTDKYLRDHTFTDYIDNIAKLFISEIRVNMNLPPEENI</sequence>
<dbReference type="RefSeq" id="WP_244717850.1">
    <property type="nucleotide sequence ID" value="NZ_CP095049.1"/>
</dbReference>
<evidence type="ECO:0008006" key="3">
    <source>
        <dbReference type="Google" id="ProtNLM"/>
    </source>
</evidence>
<proteinExistence type="predicted"/>
<gene>
    <name evidence="1" type="ORF">MUN80_25550</name>
</gene>
<organism evidence="1 2">
    <name type="scientific">Hymenobacter cellulosivorans</name>
    <dbReference type="NCBI Taxonomy" id="2932249"/>
    <lineage>
        <taxon>Bacteria</taxon>
        <taxon>Pseudomonadati</taxon>
        <taxon>Bacteroidota</taxon>
        <taxon>Cytophagia</taxon>
        <taxon>Cytophagales</taxon>
        <taxon>Hymenobacteraceae</taxon>
        <taxon>Hymenobacter</taxon>
    </lineage>
</organism>
<name>A0ABY4F9I8_9BACT</name>
<dbReference type="Proteomes" id="UP000831785">
    <property type="component" value="Chromosome"/>
</dbReference>